<organism evidence="2 3">
    <name type="scientific">Portunus trituberculatus</name>
    <name type="common">Swimming crab</name>
    <name type="synonym">Neptunus trituberculatus</name>
    <dbReference type="NCBI Taxonomy" id="210409"/>
    <lineage>
        <taxon>Eukaryota</taxon>
        <taxon>Metazoa</taxon>
        <taxon>Ecdysozoa</taxon>
        <taxon>Arthropoda</taxon>
        <taxon>Crustacea</taxon>
        <taxon>Multicrustacea</taxon>
        <taxon>Malacostraca</taxon>
        <taxon>Eumalacostraca</taxon>
        <taxon>Eucarida</taxon>
        <taxon>Decapoda</taxon>
        <taxon>Pleocyemata</taxon>
        <taxon>Brachyura</taxon>
        <taxon>Eubrachyura</taxon>
        <taxon>Portunoidea</taxon>
        <taxon>Portunidae</taxon>
        <taxon>Portuninae</taxon>
        <taxon>Portunus</taxon>
    </lineage>
</organism>
<evidence type="ECO:0000313" key="3">
    <source>
        <dbReference type="Proteomes" id="UP000324222"/>
    </source>
</evidence>
<keyword evidence="1" id="KW-1133">Transmembrane helix</keyword>
<keyword evidence="1" id="KW-0812">Transmembrane</keyword>
<comment type="caution">
    <text evidence="2">The sequence shown here is derived from an EMBL/GenBank/DDBJ whole genome shotgun (WGS) entry which is preliminary data.</text>
</comment>
<feature type="transmembrane region" description="Helical" evidence="1">
    <location>
        <begin position="27"/>
        <end position="47"/>
    </location>
</feature>
<sequence>MKVTGPGEEEEVVVMVVVGWVKEVVDLLFLPFPFLLSSFFLLLLFLLPRHTEEVSLDVPTTSSLPPTTITTTALLPALFSPRLSPPSYAAFFREAKNL</sequence>
<accession>A0A5B7HE09</accession>
<gene>
    <name evidence="2" type="ORF">E2C01_063565</name>
</gene>
<keyword evidence="3" id="KW-1185">Reference proteome</keyword>
<evidence type="ECO:0000256" key="1">
    <source>
        <dbReference type="SAM" id="Phobius"/>
    </source>
</evidence>
<name>A0A5B7HE09_PORTR</name>
<proteinExistence type="predicted"/>
<dbReference type="Proteomes" id="UP000324222">
    <property type="component" value="Unassembled WGS sequence"/>
</dbReference>
<evidence type="ECO:0000313" key="2">
    <source>
        <dbReference type="EMBL" id="MPC69342.1"/>
    </source>
</evidence>
<keyword evidence="1" id="KW-0472">Membrane</keyword>
<reference evidence="2 3" key="1">
    <citation type="submission" date="2019-05" db="EMBL/GenBank/DDBJ databases">
        <title>Another draft genome of Portunus trituberculatus and its Hox gene families provides insights of decapod evolution.</title>
        <authorList>
            <person name="Jeong J.-H."/>
            <person name="Song I."/>
            <person name="Kim S."/>
            <person name="Choi T."/>
            <person name="Kim D."/>
            <person name="Ryu S."/>
            <person name="Kim W."/>
        </authorList>
    </citation>
    <scope>NUCLEOTIDE SEQUENCE [LARGE SCALE GENOMIC DNA]</scope>
    <source>
        <tissue evidence="2">Muscle</tissue>
    </source>
</reference>
<dbReference type="AlphaFoldDB" id="A0A5B7HE09"/>
<protein>
    <submittedName>
        <fullName evidence="2">Uncharacterized protein</fullName>
    </submittedName>
</protein>
<dbReference type="EMBL" id="VSRR010029246">
    <property type="protein sequence ID" value="MPC69342.1"/>
    <property type="molecule type" value="Genomic_DNA"/>
</dbReference>